<dbReference type="Gene3D" id="1.10.287.130">
    <property type="match status" value="1"/>
</dbReference>
<comment type="subcellular location">
    <subcellularLocation>
        <location evidence="2">Membrane</location>
        <topology evidence="2">Multi-pass membrane protein</topology>
    </subcellularLocation>
</comment>
<dbReference type="Pfam" id="PF00512">
    <property type="entry name" value="HisKA"/>
    <property type="match status" value="1"/>
</dbReference>
<keyword evidence="9" id="KW-0067">ATP-binding</keyword>
<dbReference type="InterPro" id="IPR036097">
    <property type="entry name" value="HisK_dim/P_sf"/>
</dbReference>
<dbReference type="Proteomes" id="UP000473854">
    <property type="component" value="Unassembled WGS sequence"/>
</dbReference>
<dbReference type="EC" id="2.7.13.3" evidence="3"/>
<dbReference type="PRINTS" id="PR00344">
    <property type="entry name" value="BCTRLSENSOR"/>
</dbReference>
<dbReference type="PANTHER" id="PTHR45436">
    <property type="entry name" value="SENSOR HISTIDINE KINASE YKOH"/>
    <property type="match status" value="1"/>
</dbReference>
<evidence type="ECO:0000256" key="4">
    <source>
        <dbReference type="ARBA" id="ARBA00022553"/>
    </source>
</evidence>
<keyword evidence="11" id="KW-0902">Two-component regulatory system</keyword>
<dbReference type="RefSeq" id="WP_154772474.1">
    <property type="nucleotide sequence ID" value="NZ_WLYL01000011.1"/>
</dbReference>
<evidence type="ECO:0000256" key="9">
    <source>
        <dbReference type="ARBA" id="ARBA00022840"/>
    </source>
</evidence>
<evidence type="ECO:0000256" key="6">
    <source>
        <dbReference type="ARBA" id="ARBA00022692"/>
    </source>
</evidence>
<dbReference type="InterPro" id="IPR003594">
    <property type="entry name" value="HATPase_dom"/>
</dbReference>
<dbReference type="GO" id="GO:0000155">
    <property type="term" value="F:phosphorelay sensor kinase activity"/>
    <property type="evidence" value="ECO:0007669"/>
    <property type="project" value="InterPro"/>
</dbReference>
<evidence type="ECO:0000256" key="12">
    <source>
        <dbReference type="ARBA" id="ARBA00023136"/>
    </source>
</evidence>
<dbReference type="Pfam" id="PF02518">
    <property type="entry name" value="HATPase_c"/>
    <property type="match status" value="1"/>
</dbReference>
<dbReference type="InterPro" id="IPR004358">
    <property type="entry name" value="Sig_transdc_His_kin-like_C"/>
</dbReference>
<evidence type="ECO:0000256" key="13">
    <source>
        <dbReference type="SAM" id="Phobius"/>
    </source>
</evidence>
<evidence type="ECO:0000256" key="8">
    <source>
        <dbReference type="ARBA" id="ARBA00022777"/>
    </source>
</evidence>
<evidence type="ECO:0000259" key="14">
    <source>
        <dbReference type="PROSITE" id="PS50109"/>
    </source>
</evidence>
<proteinExistence type="predicted"/>
<gene>
    <name evidence="15" type="ORF">GIX10_05025</name>
</gene>
<reference evidence="15 16" key="1">
    <citation type="submission" date="2019-11" db="EMBL/GenBank/DDBJ databases">
        <authorList>
            <person name="An D."/>
        </authorList>
    </citation>
    <scope>NUCLEOTIDE SEQUENCE [LARGE SCALE GENOMIC DNA]</scope>
    <source>
        <strain evidence="15 16">YIM 103518</strain>
    </source>
</reference>
<evidence type="ECO:0000256" key="10">
    <source>
        <dbReference type="ARBA" id="ARBA00022989"/>
    </source>
</evidence>
<dbReference type="PANTHER" id="PTHR45436:SF14">
    <property type="entry name" value="SENSOR PROTEIN QSEC"/>
    <property type="match status" value="1"/>
</dbReference>
<comment type="caution">
    <text evidence="15">The sequence shown here is derived from an EMBL/GenBank/DDBJ whole genome shotgun (WGS) entry which is preliminary data.</text>
</comment>
<dbReference type="InterPro" id="IPR005467">
    <property type="entry name" value="His_kinase_dom"/>
</dbReference>
<dbReference type="SMART" id="SM00388">
    <property type="entry name" value="HisKA"/>
    <property type="match status" value="1"/>
</dbReference>
<feature type="transmembrane region" description="Helical" evidence="13">
    <location>
        <begin position="15"/>
        <end position="35"/>
    </location>
</feature>
<sequence>MRTVSLQKKLVKSSIWGSIFAGLIAFILLLGISIYQTMSVQDELMDEISDMLLIADISSVSGSQLDELSEEFEIQYQLNYNNQILTHSEEFQSIFITLIENNKNKEGYSFIWHDNQLWRTYIQTNDEMLSFIVQPIKYRVKDLMNTFAIYFGILLLLWAIQWLFIHFTVKHQFKRFNLLAKQIAEKSADDLAPIQHQAVEFQELQPMIHQLNELLARLEHSLEAEQRFTADASHELRSPLSAIQMRLQLLTRKYASNEILNKDLKQIQQDVSRGTLVLENLLLLARLDPRKTNDLPKSKIDLEALIQDVISALKPFVDEKQINIKMSVAQDVYIHVNKELIFTCIRNILDNAIRYISMNGEIYIQVLKQSHQTEMVITDNGNNVTDETIARLGERFYRALGTKTTGSGLGISICQKIIELHHGQLSFSKSEQGGLIVKISLPN</sequence>
<name>A0A6L6GE81_9GAMM</name>
<dbReference type="InterPro" id="IPR036890">
    <property type="entry name" value="HATPase_C_sf"/>
</dbReference>
<feature type="transmembrane region" description="Helical" evidence="13">
    <location>
        <begin position="147"/>
        <end position="165"/>
    </location>
</feature>
<evidence type="ECO:0000256" key="11">
    <source>
        <dbReference type="ARBA" id="ARBA00023012"/>
    </source>
</evidence>
<keyword evidence="12 13" id="KW-0472">Membrane</keyword>
<dbReference type="InterPro" id="IPR050428">
    <property type="entry name" value="TCS_sensor_his_kinase"/>
</dbReference>
<keyword evidence="10 13" id="KW-1133">Transmembrane helix</keyword>
<dbReference type="GO" id="GO:0005886">
    <property type="term" value="C:plasma membrane"/>
    <property type="evidence" value="ECO:0007669"/>
    <property type="project" value="TreeGrafter"/>
</dbReference>
<dbReference type="SMART" id="SM00387">
    <property type="entry name" value="HATPase_c"/>
    <property type="match status" value="1"/>
</dbReference>
<keyword evidence="7" id="KW-0547">Nucleotide-binding</keyword>
<keyword evidence="8" id="KW-0418">Kinase</keyword>
<evidence type="ECO:0000256" key="2">
    <source>
        <dbReference type="ARBA" id="ARBA00004141"/>
    </source>
</evidence>
<keyword evidence="4" id="KW-0597">Phosphoprotein</keyword>
<dbReference type="AlphaFoldDB" id="A0A6L6GE81"/>
<dbReference type="CDD" id="cd00082">
    <property type="entry name" value="HisKA"/>
    <property type="match status" value="1"/>
</dbReference>
<feature type="domain" description="Histidine kinase" evidence="14">
    <location>
        <begin position="231"/>
        <end position="443"/>
    </location>
</feature>
<accession>A0A6L6GE81</accession>
<dbReference type="EMBL" id="WLYL01000011">
    <property type="protein sequence ID" value="MTD10809.1"/>
    <property type="molecule type" value="Genomic_DNA"/>
</dbReference>
<evidence type="ECO:0000313" key="15">
    <source>
        <dbReference type="EMBL" id="MTD10809.1"/>
    </source>
</evidence>
<dbReference type="GO" id="GO:0005524">
    <property type="term" value="F:ATP binding"/>
    <property type="evidence" value="ECO:0007669"/>
    <property type="project" value="UniProtKB-KW"/>
</dbReference>
<evidence type="ECO:0000313" key="16">
    <source>
        <dbReference type="Proteomes" id="UP000473854"/>
    </source>
</evidence>
<keyword evidence="5" id="KW-0808">Transferase</keyword>
<dbReference type="PROSITE" id="PS50109">
    <property type="entry name" value="HIS_KIN"/>
    <property type="match status" value="1"/>
</dbReference>
<evidence type="ECO:0000256" key="1">
    <source>
        <dbReference type="ARBA" id="ARBA00000085"/>
    </source>
</evidence>
<dbReference type="Gene3D" id="3.30.565.10">
    <property type="entry name" value="Histidine kinase-like ATPase, C-terminal domain"/>
    <property type="match status" value="1"/>
</dbReference>
<protein>
    <recommendedName>
        <fullName evidence="3">histidine kinase</fullName>
        <ecNumber evidence="3">2.7.13.3</ecNumber>
    </recommendedName>
</protein>
<organism evidence="15 16">
    <name type="scientific">Acinetobacter faecalis</name>
    <dbReference type="NCBI Taxonomy" id="2665161"/>
    <lineage>
        <taxon>Bacteria</taxon>
        <taxon>Pseudomonadati</taxon>
        <taxon>Pseudomonadota</taxon>
        <taxon>Gammaproteobacteria</taxon>
        <taxon>Moraxellales</taxon>
        <taxon>Moraxellaceae</taxon>
        <taxon>Acinetobacter</taxon>
    </lineage>
</organism>
<comment type="catalytic activity">
    <reaction evidence="1">
        <text>ATP + protein L-histidine = ADP + protein N-phospho-L-histidine.</text>
        <dbReference type="EC" id="2.7.13.3"/>
    </reaction>
</comment>
<dbReference type="SUPFAM" id="SSF47384">
    <property type="entry name" value="Homodimeric domain of signal transducing histidine kinase"/>
    <property type="match status" value="1"/>
</dbReference>
<dbReference type="SUPFAM" id="SSF55874">
    <property type="entry name" value="ATPase domain of HSP90 chaperone/DNA topoisomerase II/histidine kinase"/>
    <property type="match status" value="1"/>
</dbReference>
<dbReference type="InterPro" id="IPR003661">
    <property type="entry name" value="HisK_dim/P_dom"/>
</dbReference>
<evidence type="ECO:0000256" key="3">
    <source>
        <dbReference type="ARBA" id="ARBA00012438"/>
    </source>
</evidence>
<keyword evidence="6 13" id="KW-0812">Transmembrane</keyword>
<evidence type="ECO:0000256" key="7">
    <source>
        <dbReference type="ARBA" id="ARBA00022741"/>
    </source>
</evidence>
<evidence type="ECO:0000256" key="5">
    <source>
        <dbReference type="ARBA" id="ARBA00022679"/>
    </source>
</evidence>